<feature type="compositionally biased region" description="Basic and acidic residues" evidence="1">
    <location>
        <begin position="69"/>
        <end position="78"/>
    </location>
</feature>
<accession>A0ABN9XN25</accession>
<proteinExistence type="predicted"/>
<dbReference type="Gene3D" id="2.40.50.140">
    <property type="entry name" value="Nucleic acid-binding proteins"/>
    <property type="match status" value="1"/>
</dbReference>
<dbReference type="Proteomes" id="UP001189429">
    <property type="component" value="Unassembled WGS sequence"/>
</dbReference>
<dbReference type="EMBL" id="CAUYUJ010020884">
    <property type="protein sequence ID" value="CAK0901112.1"/>
    <property type="molecule type" value="Genomic_DNA"/>
</dbReference>
<protein>
    <recommendedName>
        <fullName evidence="4">CSD domain-containing protein</fullName>
    </recommendedName>
</protein>
<comment type="caution">
    <text evidence="2">The sequence shown here is derived from an EMBL/GenBank/DDBJ whole genome shotgun (WGS) entry which is preliminary data.</text>
</comment>
<dbReference type="InterPro" id="IPR012340">
    <property type="entry name" value="NA-bd_OB-fold"/>
</dbReference>
<evidence type="ECO:0000313" key="3">
    <source>
        <dbReference type="Proteomes" id="UP001189429"/>
    </source>
</evidence>
<name>A0ABN9XN25_9DINO</name>
<keyword evidence="3" id="KW-1185">Reference proteome</keyword>
<evidence type="ECO:0000256" key="1">
    <source>
        <dbReference type="SAM" id="MobiDB-lite"/>
    </source>
</evidence>
<reference evidence="2" key="1">
    <citation type="submission" date="2023-10" db="EMBL/GenBank/DDBJ databases">
        <authorList>
            <person name="Chen Y."/>
            <person name="Shah S."/>
            <person name="Dougan E. K."/>
            <person name="Thang M."/>
            <person name="Chan C."/>
        </authorList>
    </citation>
    <scope>NUCLEOTIDE SEQUENCE [LARGE SCALE GENOMIC DNA]</scope>
</reference>
<sequence>TGTITAWNMARPGKKNAEGYGFVSVDGQEDDSKTNNLFLYADNIKDSKLRSEAKIFGLKQGQRITFRIEDTGEERTPERLGSGRRRASTGWWWRRRRRRRRRPRPQALAVAAPPSALAEPSQA</sequence>
<feature type="compositionally biased region" description="Low complexity" evidence="1">
    <location>
        <begin position="105"/>
        <end position="123"/>
    </location>
</feature>
<feature type="compositionally biased region" description="Basic residues" evidence="1">
    <location>
        <begin position="82"/>
        <end position="104"/>
    </location>
</feature>
<organism evidence="2 3">
    <name type="scientific">Prorocentrum cordatum</name>
    <dbReference type="NCBI Taxonomy" id="2364126"/>
    <lineage>
        <taxon>Eukaryota</taxon>
        <taxon>Sar</taxon>
        <taxon>Alveolata</taxon>
        <taxon>Dinophyceae</taxon>
        <taxon>Prorocentrales</taxon>
        <taxon>Prorocentraceae</taxon>
        <taxon>Prorocentrum</taxon>
    </lineage>
</organism>
<gene>
    <name evidence="2" type="ORF">PCOR1329_LOCUS78188</name>
</gene>
<evidence type="ECO:0000313" key="2">
    <source>
        <dbReference type="EMBL" id="CAK0901112.1"/>
    </source>
</evidence>
<evidence type="ECO:0008006" key="4">
    <source>
        <dbReference type="Google" id="ProtNLM"/>
    </source>
</evidence>
<feature type="region of interest" description="Disordered" evidence="1">
    <location>
        <begin position="69"/>
        <end position="123"/>
    </location>
</feature>
<feature type="non-terminal residue" evidence="2">
    <location>
        <position position="1"/>
    </location>
</feature>